<accession>A0A1G8AU10</accession>
<organism evidence="2 3">
    <name type="scientific">Winogradskyella thalassocola</name>
    <dbReference type="NCBI Taxonomy" id="262004"/>
    <lineage>
        <taxon>Bacteria</taxon>
        <taxon>Pseudomonadati</taxon>
        <taxon>Bacteroidota</taxon>
        <taxon>Flavobacteriia</taxon>
        <taxon>Flavobacteriales</taxon>
        <taxon>Flavobacteriaceae</taxon>
        <taxon>Winogradskyella</taxon>
    </lineage>
</organism>
<dbReference type="Proteomes" id="UP000199492">
    <property type="component" value="Unassembled WGS sequence"/>
</dbReference>
<keyword evidence="1" id="KW-1133">Transmembrane helix</keyword>
<keyword evidence="1" id="KW-0812">Transmembrane</keyword>
<name>A0A1G8AU10_9FLAO</name>
<evidence type="ECO:0000256" key="1">
    <source>
        <dbReference type="SAM" id="Phobius"/>
    </source>
</evidence>
<dbReference type="PANTHER" id="PTHR41532:SF1">
    <property type="entry name" value="FIXS PROTEIN"/>
    <property type="match status" value="1"/>
</dbReference>
<evidence type="ECO:0000313" key="3">
    <source>
        <dbReference type="Proteomes" id="UP000199492"/>
    </source>
</evidence>
<dbReference type="PANTHER" id="PTHR41532">
    <property type="entry name" value="FIXS PROTEIN"/>
    <property type="match status" value="1"/>
</dbReference>
<proteinExistence type="predicted"/>
<dbReference type="STRING" id="262004.SAMN04489796_10217"/>
<reference evidence="3" key="1">
    <citation type="submission" date="2016-10" db="EMBL/GenBank/DDBJ databases">
        <authorList>
            <person name="Varghese N."/>
            <person name="Submissions S."/>
        </authorList>
    </citation>
    <scope>NUCLEOTIDE SEQUENCE [LARGE SCALE GENOMIC DNA]</scope>
    <source>
        <strain evidence="3">DSM 15363</strain>
    </source>
</reference>
<dbReference type="AlphaFoldDB" id="A0A1G8AU10"/>
<protein>
    <submittedName>
        <fullName evidence="2">Cytochrome oxidase maturation protein, cbb3-type</fullName>
    </submittedName>
</protein>
<keyword evidence="1" id="KW-0472">Membrane</keyword>
<dbReference type="NCBIfam" id="TIGR00847">
    <property type="entry name" value="ccoS"/>
    <property type="match status" value="1"/>
</dbReference>
<sequence length="82" mass="9475">MIFIIFSNRPQYYFWAITSVGMSVIYILLSVSVVIGVAFFVIFLMAVKSGQYDDDYTPSVRMLFEDELVKKQTKTTKQTKTD</sequence>
<keyword evidence="3" id="KW-1185">Reference proteome</keyword>
<dbReference type="Pfam" id="PF03597">
    <property type="entry name" value="FixS"/>
    <property type="match status" value="1"/>
</dbReference>
<dbReference type="RefSeq" id="WP_317041765.1">
    <property type="nucleotide sequence ID" value="NZ_FNCZ01000002.1"/>
</dbReference>
<dbReference type="InterPro" id="IPR004714">
    <property type="entry name" value="Cyt_oxidase_maturation_cbb3"/>
</dbReference>
<evidence type="ECO:0000313" key="2">
    <source>
        <dbReference type="EMBL" id="SDH24387.1"/>
    </source>
</evidence>
<feature type="transmembrane region" description="Helical" evidence="1">
    <location>
        <begin position="12"/>
        <end position="45"/>
    </location>
</feature>
<dbReference type="EMBL" id="FNCZ01000002">
    <property type="protein sequence ID" value="SDH24387.1"/>
    <property type="molecule type" value="Genomic_DNA"/>
</dbReference>
<gene>
    <name evidence="2" type="ORF">SAMN04489796_10217</name>
</gene>